<organism evidence="2 3">
    <name type="scientific">Gonium pectorale</name>
    <name type="common">Green alga</name>
    <dbReference type="NCBI Taxonomy" id="33097"/>
    <lineage>
        <taxon>Eukaryota</taxon>
        <taxon>Viridiplantae</taxon>
        <taxon>Chlorophyta</taxon>
        <taxon>core chlorophytes</taxon>
        <taxon>Chlorophyceae</taxon>
        <taxon>CS clade</taxon>
        <taxon>Chlamydomonadales</taxon>
        <taxon>Volvocaceae</taxon>
        <taxon>Gonium</taxon>
    </lineage>
</organism>
<evidence type="ECO:0000313" key="3">
    <source>
        <dbReference type="Proteomes" id="UP000075714"/>
    </source>
</evidence>
<feature type="region of interest" description="Disordered" evidence="1">
    <location>
        <begin position="331"/>
        <end position="352"/>
    </location>
</feature>
<dbReference type="PANTHER" id="PTHR12393">
    <property type="entry name" value="SPHINGOMYELIN PHOSPHODIESTERASE RELATED"/>
    <property type="match status" value="1"/>
</dbReference>
<dbReference type="STRING" id="33097.A0A150GF91"/>
<dbReference type="EMBL" id="LSYV01000028">
    <property type="protein sequence ID" value="KXZ48494.1"/>
    <property type="molecule type" value="Genomic_DNA"/>
</dbReference>
<protein>
    <submittedName>
        <fullName evidence="2">Uncharacterized protein</fullName>
    </submittedName>
</protein>
<dbReference type="GO" id="GO:0071944">
    <property type="term" value="C:cell periphery"/>
    <property type="evidence" value="ECO:0007669"/>
    <property type="project" value="TreeGrafter"/>
</dbReference>
<proteinExistence type="predicted"/>
<dbReference type="GO" id="GO:0046513">
    <property type="term" value="P:ceramide biosynthetic process"/>
    <property type="evidence" value="ECO:0007669"/>
    <property type="project" value="TreeGrafter"/>
</dbReference>
<dbReference type="InterPro" id="IPR036770">
    <property type="entry name" value="Ankyrin_rpt-contain_sf"/>
</dbReference>
<gene>
    <name evidence="2" type="ORF">GPECTOR_27g664</name>
</gene>
<dbReference type="GO" id="GO:0016020">
    <property type="term" value="C:membrane"/>
    <property type="evidence" value="ECO:0007669"/>
    <property type="project" value="TreeGrafter"/>
</dbReference>
<comment type="caution">
    <text evidence="2">The sequence shown here is derived from an EMBL/GenBank/DDBJ whole genome shotgun (WGS) entry which is preliminary data.</text>
</comment>
<keyword evidence="3" id="KW-1185">Reference proteome</keyword>
<dbReference type="GO" id="GO:0004620">
    <property type="term" value="F:phospholipase activity"/>
    <property type="evidence" value="ECO:0007669"/>
    <property type="project" value="TreeGrafter"/>
</dbReference>
<dbReference type="GO" id="GO:0030149">
    <property type="term" value="P:sphingolipid catabolic process"/>
    <property type="evidence" value="ECO:0007669"/>
    <property type="project" value="TreeGrafter"/>
</dbReference>
<name>A0A150GF91_GONPE</name>
<dbReference type="SUPFAM" id="SSF48403">
    <property type="entry name" value="Ankyrin repeat"/>
    <property type="match status" value="1"/>
</dbReference>
<sequence>MSDLQDHWAASVFPELLPELAERIVGFLDRNEVATSFRPVCRATAAQLRGPEHTTIRLSQPVPPPAFATHWLAPGATRGLTWAQRLQLVSLTAASGVVANLEVAARAADCTLRYHTFLDVAATGHLESCKWVWEHGDKWSNPYDALAAAAGSGHAHVCEWLLSLDPSLWTWAVAESSAGAAARGGHAELAEWLLQRIDALVPAAATVERSRKRVRGKVLLGLARGCDLATLQRFWERWADTLEVLSSVEERLLAAAVGSPTPDWAAKVEWLEAQGCPKCEAATWSAAAASDAPARLAWLRDRGYAISPLAFHVAAREGNLEAMQLLRPTHGTVEANGRNAGGEGSEDGYDDL</sequence>
<dbReference type="AlphaFoldDB" id="A0A150GF91"/>
<evidence type="ECO:0000256" key="1">
    <source>
        <dbReference type="SAM" id="MobiDB-lite"/>
    </source>
</evidence>
<dbReference type="GO" id="GO:0005783">
    <property type="term" value="C:endoplasmic reticulum"/>
    <property type="evidence" value="ECO:0007669"/>
    <property type="project" value="TreeGrafter"/>
</dbReference>
<reference evidence="3" key="1">
    <citation type="journal article" date="2016" name="Nat. Commun.">
        <title>The Gonium pectorale genome demonstrates co-option of cell cycle regulation during the evolution of multicellularity.</title>
        <authorList>
            <person name="Hanschen E.R."/>
            <person name="Marriage T.N."/>
            <person name="Ferris P.J."/>
            <person name="Hamaji T."/>
            <person name="Toyoda A."/>
            <person name="Fujiyama A."/>
            <person name="Neme R."/>
            <person name="Noguchi H."/>
            <person name="Minakuchi Y."/>
            <person name="Suzuki M."/>
            <person name="Kawai-Toyooka H."/>
            <person name="Smith D.R."/>
            <person name="Sparks H."/>
            <person name="Anderson J."/>
            <person name="Bakaric R."/>
            <person name="Luria V."/>
            <person name="Karger A."/>
            <person name="Kirschner M.W."/>
            <person name="Durand P.M."/>
            <person name="Michod R.E."/>
            <person name="Nozaki H."/>
            <person name="Olson B.J."/>
        </authorList>
    </citation>
    <scope>NUCLEOTIDE SEQUENCE [LARGE SCALE GENOMIC DNA]</scope>
    <source>
        <strain evidence="3">NIES-2863</strain>
    </source>
</reference>
<dbReference type="Proteomes" id="UP000075714">
    <property type="component" value="Unassembled WGS sequence"/>
</dbReference>
<accession>A0A150GF91</accession>
<dbReference type="PANTHER" id="PTHR12393:SF6">
    <property type="entry name" value="SPHINGOMYELIN PHOSPHODIESTERASE 2"/>
    <property type="match status" value="1"/>
</dbReference>
<evidence type="ECO:0000313" key="2">
    <source>
        <dbReference type="EMBL" id="KXZ48494.1"/>
    </source>
</evidence>
<dbReference type="Gene3D" id="1.25.40.20">
    <property type="entry name" value="Ankyrin repeat-containing domain"/>
    <property type="match status" value="1"/>
</dbReference>